<name>A0A0J1FLS9_9FIRM</name>
<accession>A0A0J1FLS9</accession>
<reference evidence="1 2" key="1">
    <citation type="submission" date="2015-06" db="EMBL/GenBank/DDBJ databases">
        <title>Draft genome of the moderately acidophilic sulfate reducer Candidatus Desulfosporosinus acididurans strain M1.</title>
        <authorList>
            <person name="Poehlein A."/>
            <person name="Petzsch P."/>
            <person name="Johnson B.D."/>
            <person name="Schloemann M."/>
            <person name="Daniel R."/>
            <person name="Muehling M."/>
        </authorList>
    </citation>
    <scope>NUCLEOTIDE SEQUENCE [LARGE SCALE GENOMIC DNA]</scope>
    <source>
        <strain evidence="1 2">M1</strain>
    </source>
</reference>
<evidence type="ECO:0000313" key="2">
    <source>
        <dbReference type="Proteomes" id="UP000036356"/>
    </source>
</evidence>
<proteinExistence type="predicted"/>
<gene>
    <name evidence="1" type="ORF">DEAC_c41260</name>
</gene>
<comment type="caution">
    <text evidence="1">The sequence shown here is derived from an EMBL/GenBank/DDBJ whole genome shotgun (WGS) entry which is preliminary data.</text>
</comment>
<dbReference type="AlphaFoldDB" id="A0A0J1FLS9"/>
<sequence length="40" mass="4680">MARKTAVVTPVKRKSRKIKSPTDYSIQFDDYLILGRRGWP</sequence>
<keyword evidence="2" id="KW-1185">Reference proteome</keyword>
<evidence type="ECO:0000313" key="1">
    <source>
        <dbReference type="EMBL" id="KLU63898.1"/>
    </source>
</evidence>
<dbReference type="Proteomes" id="UP000036356">
    <property type="component" value="Unassembled WGS sequence"/>
</dbReference>
<protein>
    <submittedName>
        <fullName evidence="1">Uncharacterized protein</fullName>
    </submittedName>
</protein>
<dbReference type="EMBL" id="LDZY01000020">
    <property type="protein sequence ID" value="KLU63898.1"/>
    <property type="molecule type" value="Genomic_DNA"/>
</dbReference>
<organism evidence="1 2">
    <name type="scientific">Desulfosporosinus acididurans</name>
    <dbReference type="NCBI Taxonomy" id="476652"/>
    <lineage>
        <taxon>Bacteria</taxon>
        <taxon>Bacillati</taxon>
        <taxon>Bacillota</taxon>
        <taxon>Clostridia</taxon>
        <taxon>Eubacteriales</taxon>
        <taxon>Desulfitobacteriaceae</taxon>
        <taxon>Desulfosporosinus</taxon>
    </lineage>
</organism>